<comment type="subcellular location">
    <subcellularLocation>
        <location evidence="1">Membrane</location>
        <topology evidence="1">Multi-pass membrane protein</topology>
    </subcellularLocation>
</comment>
<feature type="transmembrane region" description="Helical" evidence="5">
    <location>
        <begin position="100"/>
        <end position="124"/>
    </location>
</feature>
<feature type="transmembrane region" description="Helical" evidence="5">
    <location>
        <begin position="41"/>
        <end position="59"/>
    </location>
</feature>
<evidence type="ECO:0000256" key="2">
    <source>
        <dbReference type="ARBA" id="ARBA00022692"/>
    </source>
</evidence>
<dbReference type="GO" id="GO:0004671">
    <property type="term" value="F:protein C-terminal S-isoprenylcysteine carboxyl O-methyltransferase activity"/>
    <property type="evidence" value="ECO:0007669"/>
    <property type="project" value="InterPro"/>
</dbReference>
<keyword evidence="2 5" id="KW-0812">Transmembrane</keyword>
<dbReference type="PANTHER" id="PTHR43847">
    <property type="entry name" value="BLL3993 PROTEIN"/>
    <property type="match status" value="1"/>
</dbReference>
<dbReference type="EMBL" id="JAEKNR010000084">
    <property type="protein sequence ID" value="MBJ7597932.1"/>
    <property type="molecule type" value="Genomic_DNA"/>
</dbReference>
<dbReference type="InterPro" id="IPR007269">
    <property type="entry name" value="ICMT_MeTrfase"/>
</dbReference>
<evidence type="ECO:0008006" key="8">
    <source>
        <dbReference type="Google" id="ProtNLM"/>
    </source>
</evidence>
<dbReference type="PANTHER" id="PTHR43847:SF1">
    <property type="entry name" value="BLL3993 PROTEIN"/>
    <property type="match status" value="1"/>
</dbReference>
<comment type="caution">
    <text evidence="6">The sequence shown here is derived from an EMBL/GenBank/DDBJ whole genome shotgun (WGS) entry which is preliminary data.</text>
</comment>
<evidence type="ECO:0000256" key="3">
    <source>
        <dbReference type="ARBA" id="ARBA00022989"/>
    </source>
</evidence>
<gene>
    <name evidence="6" type="ORF">JF922_07570</name>
</gene>
<sequence>ALGGGSQAAARTYPLMVAVHAALLTLPVVEVAALRRRPRAPLAWIGVLVAATLLRRWSISTLGPSWNARAVVPSDLRPVVDGPYRLIRHPNYLAVVLEFLALPLAGGAWLSAIGLSALNALVLVDRIRQEERLLAAIPGYEGALGGRARFIPGVF</sequence>
<proteinExistence type="predicted"/>
<evidence type="ECO:0000256" key="4">
    <source>
        <dbReference type="ARBA" id="ARBA00023136"/>
    </source>
</evidence>
<keyword evidence="4 5" id="KW-0472">Membrane</keyword>
<name>A0A934K5Y1_9BACT</name>
<evidence type="ECO:0000256" key="1">
    <source>
        <dbReference type="ARBA" id="ARBA00004141"/>
    </source>
</evidence>
<dbReference type="InterPro" id="IPR052527">
    <property type="entry name" value="Metal_cation-efflux_comp"/>
</dbReference>
<evidence type="ECO:0000313" key="6">
    <source>
        <dbReference type="EMBL" id="MBJ7597932.1"/>
    </source>
</evidence>
<dbReference type="Pfam" id="PF04140">
    <property type="entry name" value="ICMT"/>
    <property type="match status" value="1"/>
</dbReference>
<dbReference type="RefSeq" id="WP_338200567.1">
    <property type="nucleotide sequence ID" value="NZ_JAEKNR010000084.1"/>
</dbReference>
<feature type="non-terminal residue" evidence="6">
    <location>
        <position position="1"/>
    </location>
</feature>
<accession>A0A934K5Y1</accession>
<organism evidence="6 7">
    <name type="scientific">Candidatus Nephthysia bennettiae</name>
    <dbReference type="NCBI Taxonomy" id="3127016"/>
    <lineage>
        <taxon>Bacteria</taxon>
        <taxon>Bacillati</taxon>
        <taxon>Candidatus Dormiibacterota</taxon>
        <taxon>Candidatus Dormibacteria</taxon>
        <taxon>Candidatus Dormibacterales</taxon>
        <taxon>Candidatus Dormibacteraceae</taxon>
        <taxon>Candidatus Nephthysia</taxon>
    </lineage>
</organism>
<dbReference type="Proteomes" id="UP000612893">
    <property type="component" value="Unassembled WGS sequence"/>
</dbReference>
<protein>
    <recommendedName>
        <fullName evidence="8">Isoprenylcysteine carboxylmethyltransferase family protein</fullName>
    </recommendedName>
</protein>
<keyword evidence="3 5" id="KW-1133">Transmembrane helix</keyword>
<dbReference type="GO" id="GO:0016020">
    <property type="term" value="C:membrane"/>
    <property type="evidence" value="ECO:0007669"/>
    <property type="project" value="UniProtKB-SubCell"/>
</dbReference>
<evidence type="ECO:0000256" key="5">
    <source>
        <dbReference type="SAM" id="Phobius"/>
    </source>
</evidence>
<keyword evidence="7" id="KW-1185">Reference proteome</keyword>
<dbReference type="AlphaFoldDB" id="A0A934K5Y1"/>
<dbReference type="Gene3D" id="1.20.120.1630">
    <property type="match status" value="1"/>
</dbReference>
<feature type="transmembrane region" description="Helical" evidence="5">
    <location>
        <begin position="12"/>
        <end position="34"/>
    </location>
</feature>
<reference evidence="6" key="1">
    <citation type="submission" date="2020-10" db="EMBL/GenBank/DDBJ databases">
        <title>Ca. Dormibacterota MAGs.</title>
        <authorList>
            <person name="Montgomery K."/>
        </authorList>
    </citation>
    <scope>NUCLEOTIDE SEQUENCE [LARGE SCALE GENOMIC DNA]</scope>
    <source>
        <strain evidence="6">SC8812_S17_10</strain>
    </source>
</reference>
<evidence type="ECO:0000313" key="7">
    <source>
        <dbReference type="Proteomes" id="UP000612893"/>
    </source>
</evidence>